<feature type="signal peptide" evidence="2">
    <location>
        <begin position="1"/>
        <end position="16"/>
    </location>
</feature>
<dbReference type="Proteomes" id="UP000019365">
    <property type="component" value="Unassembled WGS sequence"/>
</dbReference>
<reference evidence="3 4" key="1">
    <citation type="journal article" date="2014" name="PLoS ONE">
        <title>Rumen cellulosomics: divergent fiber-degrading strategies revealed by comparative genome-wide analysis of six ruminococcal strains.</title>
        <authorList>
            <person name="Dassa B."/>
            <person name="Borovok I."/>
            <person name="Ruimy-Israeli V."/>
            <person name="Lamed R."/>
            <person name="Flint H.J."/>
            <person name="Duncan S.H."/>
            <person name="Henrissat B."/>
            <person name="Coutinho P."/>
            <person name="Morrison M."/>
            <person name="Mosoni P."/>
            <person name="Yeoman C.J."/>
            <person name="White B.A."/>
            <person name="Bayer E.A."/>
        </authorList>
    </citation>
    <scope>NUCLEOTIDE SEQUENCE [LARGE SCALE GENOMIC DNA]</scope>
    <source>
        <strain evidence="3 4">007c</strain>
    </source>
</reference>
<feature type="compositionally biased region" description="Basic and acidic residues" evidence="1">
    <location>
        <begin position="42"/>
        <end position="64"/>
    </location>
</feature>
<feature type="region of interest" description="Disordered" evidence="1">
    <location>
        <begin position="26"/>
        <end position="66"/>
    </location>
</feature>
<protein>
    <submittedName>
        <fullName evidence="3">Uncharacterized protein</fullName>
    </submittedName>
</protein>
<evidence type="ECO:0000256" key="1">
    <source>
        <dbReference type="SAM" id="MobiDB-lite"/>
    </source>
</evidence>
<dbReference type="RefSeq" id="WP_019679773.1">
    <property type="nucleotide sequence ID" value="NZ_ATAX01000028.1"/>
</dbReference>
<evidence type="ECO:0000256" key="2">
    <source>
        <dbReference type="SAM" id="SignalP"/>
    </source>
</evidence>
<dbReference type="PATRIC" id="fig|1341157.4.peg.2562"/>
<evidence type="ECO:0000313" key="3">
    <source>
        <dbReference type="EMBL" id="EWM53078.1"/>
    </source>
</evidence>
<dbReference type="AlphaFoldDB" id="W7UGJ7"/>
<proteinExistence type="predicted"/>
<feature type="chain" id="PRO_5039551458" evidence="2">
    <location>
        <begin position="17"/>
        <end position="121"/>
    </location>
</feature>
<dbReference type="PROSITE" id="PS51257">
    <property type="entry name" value="PROKAR_LIPOPROTEIN"/>
    <property type="match status" value="1"/>
</dbReference>
<evidence type="ECO:0000313" key="4">
    <source>
        <dbReference type="Proteomes" id="UP000019365"/>
    </source>
</evidence>
<dbReference type="EMBL" id="ATAX01000028">
    <property type="protein sequence ID" value="EWM53078.1"/>
    <property type="molecule type" value="Genomic_DNA"/>
</dbReference>
<keyword evidence="4" id="KW-1185">Reference proteome</keyword>
<feature type="region of interest" description="Disordered" evidence="1">
    <location>
        <begin position="100"/>
        <end position="121"/>
    </location>
</feature>
<dbReference type="OrthoDB" id="1825088at2"/>
<name>W7UGJ7_RUMFL</name>
<comment type="caution">
    <text evidence="3">The sequence shown here is derived from an EMBL/GenBank/DDBJ whole genome shotgun (WGS) entry which is preliminary data.</text>
</comment>
<organism evidence="3 4">
    <name type="scientific">Ruminococcus flavefaciens 007c</name>
    <dbReference type="NCBI Taxonomy" id="1341157"/>
    <lineage>
        <taxon>Bacteria</taxon>
        <taxon>Bacillati</taxon>
        <taxon>Bacillota</taxon>
        <taxon>Clostridia</taxon>
        <taxon>Eubacteriales</taxon>
        <taxon>Oscillospiraceae</taxon>
        <taxon>Ruminococcus</taxon>
    </lineage>
</organism>
<sequence>MKKLLAICSIFFTVCATLTGCGDNNDGHYTDDGNGSVVEDTNTDKKYESHADGRDPSIGDRVDDAADGIGDAGKDVIDGAGDAGKEIIDGAKDAADDVIDGLDGKKEHDREKTTTTHRMDR</sequence>
<accession>W7UGJ7</accession>
<keyword evidence="2" id="KW-0732">Signal</keyword>
<gene>
    <name evidence="3" type="ORF">RF007C_15820</name>
</gene>
<feature type="compositionally biased region" description="Basic and acidic residues" evidence="1">
    <location>
        <begin position="102"/>
        <end position="121"/>
    </location>
</feature>